<dbReference type="RefSeq" id="XP_030990150.1">
    <property type="nucleotide sequence ID" value="XM_031132632.1"/>
</dbReference>
<dbReference type="Proteomes" id="UP000319257">
    <property type="component" value="Unassembled WGS sequence"/>
</dbReference>
<feature type="domain" description="Metallo-beta-lactamase" evidence="2">
    <location>
        <begin position="15"/>
        <end position="211"/>
    </location>
</feature>
<evidence type="ECO:0000313" key="3">
    <source>
        <dbReference type="EMBL" id="TPX08439.1"/>
    </source>
</evidence>
<dbReference type="PANTHER" id="PTHR45033">
    <property type="match status" value="1"/>
</dbReference>
<dbReference type="SMART" id="SM00829">
    <property type="entry name" value="PKS_ER"/>
    <property type="match status" value="1"/>
</dbReference>
<dbReference type="Pfam" id="PF00107">
    <property type="entry name" value="ADH_zinc_N"/>
    <property type="match status" value="1"/>
</dbReference>
<dbReference type="SUPFAM" id="SSF50129">
    <property type="entry name" value="GroES-like"/>
    <property type="match status" value="1"/>
</dbReference>
<dbReference type="InterPro" id="IPR013149">
    <property type="entry name" value="ADH-like_C"/>
</dbReference>
<dbReference type="Pfam" id="PF00753">
    <property type="entry name" value="Lactamase_B"/>
    <property type="match status" value="2"/>
</dbReference>
<proteinExistence type="predicted"/>
<feature type="domain" description="Enoyl reductase (ER)" evidence="1">
    <location>
        <begin position="298"/>
        <end position="637"/>
    </location>
</feature>
<dbReference type="SUPFAM" id="SSF56281">
    <property type="entry name" value="Metallo-hydrolase/oxidoreductase"/>
    <property type="match status" value="1"/>
</dbReference>
<dbReference type="InterPro" id="IPR036866">
    <property type="entry name" value="RibonucZ/Hydroxyglut_hydro"/>
</dbReference>
<dbReference type="Pfam" id="PF08240">
    <property type="entry name" value="ADH_N"/>
    <property type="match status" value="1"/>
</dbReference>
<evidence type="ECO:0000259" key="2">
    <source>
        <dbReference type="SMART" id="SM00849"/>
    </source>
</evidence>
<dbReference type="InterPro" id="IPR020843">
    <property type="entry name" value="ER"/>
</dbReference>
<dbReference type="SUPFAM" id="SSF51735">
    <property type="entry name" value="NAD(P)-binding Rossmann-fold domains"/>
    <property type="match status" value="1"/>
</dbReference>
<dbReference type="EMBL" id="SKBQ01000078">
    <property type="protein sequence ID" value="TPX08439.1"/>
    <property type="molecule type" value="Genomic_DNA"/>
</dbReference>
<evidence type="ECO:0000259" key="1">
    <source>
        <dbReference type="SMART" id="SM00829"/>
    </source>
</evidence>
<dbReference type="CDD" id="cd07724">
    <property type="entry name" value="POD-like_MBL-fold"/>
    <property type="match status" value="1"/>
</dbReference>
<dbReference type="InterPro" id="IPR036291">
    <property type="entry name" value="NAD(P)-bd_dom_sf"/>
</dbReference>
<dbReference type="FunFam" id="3.40.50.720:FF:000481">
    <property type="entry name" value="Alcohol dehydrogenase, variant"/>
    <property type="match status" value="1"/>
</dbReference>
<dbReference type="InterPro" id="IPR011032">
    <property type="entry name" value="GroES-like_sf"/>
</dbReference>
<dbReference type="AlphaFoldDB" id="A0A507AU44"/>
<name>A0A507AU44_9PEZI</name>
<evidence type="ECO:0008006" key="5">
    <source>
        <dbReference type="Google" id="ProtNLM"/>
    </source>
</evidence>
<accession>A0A507AU44</accession>
<dbReference type="InterPro" id="IPR013154">
    <property type="entry name" value="ADH-like_N"/>
</dbReference>
<dbReference type="Gene3D" id="3.60.15.10">
    <property type="entry name" value="Ribonuclease Z/Hydroxyacylglutathione hydrolase-like"/>
    <property type="match status" value="1"/>
</dbReference>
<keyword evidence="4" id="KW-1185">Reference proteome</keyword>
<sequence>MAEPIVHDCFEPKTSTWQYVVADPATKTAVIIDSVLDFDPATNTISTNTADKLLELVKEHGYTITKLLETHVHADHITAAKYLQSRLSALQPDQPRPAICIGKRIYEVSDHFAAKFGIPVEECAGAFDCLLADDEQFAIGQLTATALHLPGHTPDHLGYMIGSNIFCGDSLFNPDVGTARCDFPGGSAQALYASAQKLLSHPGHIRIWTGHDYPPGDEAGRGHPKPYTTVEEQSASNKHLKTGVQEHEFVAWRSERDSSLAAPKLINQSLQMNIRAGAMPKPTEAGDRLLHLPLKVTGELCLKLKEIPKPTPGPGEVLVRMLAAALNHRDLFIRQHLYPSISFDNPLLGDGCGTVVEVGPGCSPGAAERLLHRRVVLTPSRGWASDPAGPEDAAQFSTIGGSTVHDAGTALEYIAVPEAELELAPAHLSAVEAAALPLVGLTAWRALVTKCGDAVAAPGRNVLVTGIGGGVALAALQFAVARGCRVWVTSGDAAKIERAVGLGARGGVSYRDADWDRQLAAQLPADRPFLDAVVDGAGGDVVKRTVRLLKPGGVISSYGMTVAPKMDWLMQAVLKNIELKGSTMGSRVEFAEMVEFVRQRKIKPVVSRVVEGLDNLEGIEGLFEDIKHGKQFGKLCIQISPDGSDTPSKL</sequence>
<dbReference type="SMART" id="SM00849">
    <property type="entry name" value="Lactamase_B"/>
    <property type="match status" value="1"/>
</dbReference>
<dbReference type="Gene3D" id="3.90.180.10">
    <property type="entry name" value="Medium-chain alcohol dehydrogenases, catalytic domain"/>
    <property type="match status" value="1"/>
</dbReference>
<dbReference type="GO" id="GO:0006749">
    <property type="term" value="P:glutathione metabolic process"/>
    <property type="evidence" value="ECO:0007669"/>
    <property type="project" value="InterPro"/>
</dbReference>
<evidence type="ECO:0000313" key="4">
    <source>
        <dbReference type="Proteomes" id="UP000319257"/>
    </source>
</evidence>
<protein>
    <recommendedName>
        <fullName evidence="5">Enoyl reductase (ER) domain-containing protein</fullName>
    </recommendedName>
</protein>
<dbReference type="STRING" id="1093900.A0A507AU44"/>
<dbReference type="FunFam" id="3.60.15.10:FF:000033">
    <property type="entry name" value="MBL fold metallo-hydrolase"/>
    <property type="match status" value="1"/>
</dbReference>
<dbReference type="GeneID" id="41977503"/>
<comment type="caution">
    <text evidence="3">The sequence shown here is derived from an EMBL/GenBank/DDBJ whole genome shotgun (WGS) entry which is preliminary data.</text>
</comment>
<dbReference type="OrthoDB" id="449487at2759"/>
<dbReference type="InterPro" id="IPR052711">
    <property type="entry name" value="Zinc_ADH-like"/>
</dbReference>
<dbReference type="GO" id="GO:0050313">
    <property type="term" value="F:sulfur dioxygenase activity"/>
    <property type="evidence" value="ECO:0007669"/>
    <property type="project" value="InterPro"/>
</dbReference>
<dbReference type="Gene3D" id="3.40.50.720">
    <property type="entry name" value="NAD(P)-binding Rossmann-like Domain"/>
    <property type="match status" value="1"/>
</dbReference>
<dbReference type="InterPro" id="IPR001279">
    <property type="entry name" value="Metallo-B-lactamas"/>
</dbReference>
<dbReference type="CDD" id="cd08276">
    <property type="entry name" value="MDR7"/>
    <property type="match status" value="1"/>
</dbReference>
<dbReference type="InterPro" id="IPR044528">
    <property type="entry name" value="POD-like_MBL-fold"/>
</dbReference>
<organism evidence="3 4">
    <name type="scientific">Thyridium curvatum</name>
    <dbReference type="NCBI Taxonomy" id="1093900"/>
    <lineage>
        <taxon>Eukaryota</taxon>
        <taxon>Fungi</taxon>
        <taxon>Dikarya</taxon>
        <taxon>Ascomycota</taxon>
        <taxon>Pezizomycotina</taxon>
        <taxon>Sordariomycetes</taxon>
        <taxon>Sordariomycetidae</taxon>
        <taxon>Thyridiales</taxon>
        <taxon>Thyridiaceae</taxon>
        <taxon>Thyridium</taxon>
    </lineage>
</organism>
<dbReference type="PANTHER" id="PTHR45033:SF3">
    <property type="entry name" value="DEHYDROGENASE, PUTATIVE (AFU_ORTHOLOGUE AFUA_2G13270)-RELATED"/>
    <property type="match status" value="1"/>
</dbReference>
<reference evidence="3 4" key="1">
    <citation type="submission" date="2019-06" db="EMBL/GenBank/DDBJ databases">
        <title>Draft genome sequence of the filamentous fungus Phialemoniopsis curvata isolated from diesel fuel.</title>
        <authorList>
            <person name="Varaljay V.A."/>
            <person name="Lyon W.J."/>
            <person name="Crouch A.L."/>
            <person name="Drake C.E."/>
            <person name="Hollomon J.M."/>
            <person name="Nadeau L.J."/>
            <person name="Nunn H.S."/>
            <person name="Stevenson B.S."/>
            <person name="Bojanowski C.L."/>
            <person name="Crookes-Goodson W.J."/>
        </authorList>
    </citation>
    <scope>NUCLEOTIDE SEQUENCE [LARGE SCALE GENOMIC DNA]</scope>
    <source>
        <strain evidence="3 4">D216</strain>
    </source>
</reference>
<gene>
    <name evidence="3" type="ORF">E0L32_010056</name>
</gene>
<dbReference type="InParanoid" id="A0A507AU44"/>